<evidence type="ECO:0000313" key="4">
    <source>
        <dbReference type="Proteomes" id="UP000786811"/>
    </source>
</evidence>
<reference evidence="3" key="1">
    <citation type="submission" date="2021-04" db="EMBL/GenBank/DDBJ databases">
        <authorList>
            <person name="Chebbi M.A.C M."/>
        </authorList>
    </citation>
    <scope>NUCLEOTIDE SEQUENCE</scope>
</reference>
<name>A0A8J2H7C0_COTCN</name>
<dbReference type="AlphaFoldDB" id="A0A8J2H7C0"/>
<dbReference type="SUPFAM" id="SSF54695">
    <property type="entry name" value="POZ domain"/>
    <property type="match status" value="1"/>
</dbReference>
<comment type="caution">
    <text evidence="3">The sequence shown here is derived from an EMBL/GenBank/DDBJ whole genome shotgun (WGS) entry which is preliminary data.</text>
</comment>
<dbReference type="Gene3D" id="3.30.710.10">
    <property type="entry name" value="Potassium Channel Kv1.1, Chain A"/>
    <property type="match status" value="1"/>
</dbReference>
<dbReference type="PROSITE" id="PS50097">
    <property type="entry name" value="BTB"/>
    <property type="match status" value="1"/>
</dbReference>
<dbReference type="Pfam" id="PF00651">
    <property type="entry name" value="BTB"/>
    <property type="match status" value="1"/>
</dbReference>
<dbReference type="Proteomes" id="UP000786811">
    <property type="component" value="Unassembled WGS sequence"/>
</dbReference>
<keyword evidence="4" id="KW-1185">Reference proteome</keyword>
<protein>
    <submittedName>
        <fullName evidence="3">Similar to spopl: Speckle-type POZ protein-like (Xenopus laevis)</fullName>
    </submittedName>
</protein>
<dbReference type="PANTHER" id="PTHR24413">
    <property type="entry name" value="SPECKLE-TYPE POZ PROTEIN"/>
    <property type="match status" value="1"/>
</dbReference>
<dbReference type="InterPro" id="IPR000210">
    <property type="entry name" value="BTB/POZ_dom"/>
</dbReference>
<evidence type="ECO:0000313" key="3">
    <source>
        <dbReference type="EMBL" id="CAG5081903.1"/>
    </source>
</evidence>
<dbReference type="InterPro" id="IPR011333">
    <property type="entry name" value="SKP1/BTB/POZ_sf"/>
</dbReference>
<sequence>MPLQRNNQTIHKKVDTWVVNNVDKYNFIDDSKEDSLLVHEIHSGFDGKDKGIVKLIFCHNTQAFMRSCAFFEQVNEDDIKHHVVVTMYILTAENYYQPIGQQVYRTDTRMMKLRQYHTVLMNEEKVKAWPVEFTRAPLEQLHEKEVPFPIRKQPKIIINNTITLRIELLTYLDSEPMCPLNSLFGFTADVQQPEWILQLYENRNVSGDLTIKIQDNEFRAHKQVLDQRGFALNNATTEENNIFIFSDISPEIFGMLLEFVYTGAIKELDDFAEPLLEAADRFELKDLKSSCEKSLAENYVDYNNFADAYVLAKRCNAPELLSYAGSIEFVLSHGLDSERWSKNNPPTTEQLEKYLLPMNKIREAEGTCSALMRRAQFSDSLRRLANKFNVFSTNGTTPNPLKIPVIDMDHPCCRGCNAKIVGETVPCPQCSAKYHPNCALLTGTNSSGAFTRCCSRRRPASPLPSSIEALKESIIEELKNSLQDIIVTSVNTAIGPIIQSAMQQQISTLTRNLEDTFNKQLSSAFNEQVDAKLNEVHNSIAATASVLGQRGDEIETRLANLDQDTARIDNRCDNLKKDLKIAKLSPSISSRSDEPLLDEIEDGDKRKKI</sequence>
<accession>A0A8J2H7C0</accession>
<dbReference type="OrthoDB" id="7555121at2759"/>
<proteinExistence type="predicted"/>
<organism evidence="3 4">
    <name type="scientific">Cotesia congregata</name>
    <name type="common">Parasitoid wasp</name>
    <name type="synonym">Apanteles congregatus</name>
    <dbReference type="NCBI Taxonomy" id="51543"/>
    <lineage>
        <taxon>Eukaryota</taxon>
        <taxon>Metazoa</taxon>
        <taxon>Ecdysozoa</taxon>
        <taxon>Arthropoda</taxon>
        <taxon>Hexapoda</taxon>
        <taxon>Insecta</taxon>
        <taxon>Pterygota</taxon>
        <taxon>Neoptera</taxon>
        <taxon>Endopterygota</taxon>
        <taxon>Hymenoptera</taxon>
        <taxon>Apocrita</taxon>
        <taxon>Ichneumonoidea</taxon>
        <taxon>Braconidae</taxon>
        <taxon>Microgastrinae</taxon>
        <taxon>Cotesia</taxon>
    </lineage>
</organism>
<evidence type="ECO:0000256" key="1">
    <source>
        <dbReference type="SAM" id="MobiDB-lite"/>
    </source>
</evidence>
<dbReference type="EMBL" id="CAJNRD030001118">
    <property type="protein sequence ID" value="CAG5081903.1"/>
    <property type="molecule type" value="Genomic_DNA"/>
</dbReference>
<feature type="domain" description="BTB" evidence="2">
    <location>
        <begin position="207"/>
        <end position="269"/>
    </location>
</feature>
<dbReference type="SMART" id="SM00225">
    <property type="entry name" value="BTB"/>
    <property type="match status" value="1"/>
</dbReference>
<gene>
    <name evidence="3" type="ORF">HICCMSTLAB_LOCUS3407</name>
</gene>
<feature type="region of interest" description="Disordered" evidence="1">
    <location>
        <begin position="587"/>
        <end position="609"/>
    </location>
</feature>
<evidence type="ECO:0000259" key="2">
    <source>
        <dbReference type="PROSITE" id="PS50097"/>
    </source>
</evidence>